<keyword evidence="3" id="KW-1185">Reference proteome</keyword>
<feature type="compositionally biased region" description="Acidic residues" evidence="1">
    <location>
        <begin position="96"/>
        <end position="111"/>
    </location>
</feature>
<feature type="compositionally biased region" description="Low complexity" evidence="1">
    <location>
        <begin position="22"/>
        <end position="38"/>
    </location>
</feature>
<evidence type="ECO:0000256" key="1">
    <source>
        <dbReference type="SAM" id="MobiDB-lite"/>
    </source>
</evidence>
<evidence type="ECO:0000313" key="2">
    <source>
        <dbReference type="EMBL" id="SDV47713.1"/>
    </source>
</evidence>
<accession>A0A1H2PMI4</accession>
<feature type="region of interest" description="Disordered" evidence="1">
    <location>
        <begin position="1"/>
        <end position="119"/>
    </location>
</feature>
<evidence type="ECO:0000313" key="3">
    <source>
        <dbReference type="Proteomes" id="UP000243719"/>
    </source>
</evidence>
<proteinExistence type="predicted"/>
<protein>
    <recommendedName>
        <fullName evidence="4">Chemotaxis protein</fullName>
    </recommendedName>
</protein>
<sequence length="119" mass="12342">MSGSTLNPPEEGQQTLGIGHDTASLGPSDSSDSGSDTLGARRREMDVDDSLDAHALEEGPLEFDANTDTSGTGERALAEGDGGFRPDADILPDSIESIEDIVDDTADIDLDGPDRGPDI</sequence>
<gene>
    <name evidence="2" type="ORF">SAMN05216551_103238</name>
</gene>
<name>A0A1H2PMI4_9BURK</name>
<feature type="compositionally biased region" description="Basic and acidic residues" evidence="1">
    <location>
        <begin position="76"/>
        <end position="88"/>
    </location>
</feature>
<dbReference type="EMBL" id="FNLO01000003">
    <property type="protein sequence ID" value="SDV47713.1"/>
    <property type="molecule type" value="Genomic_DNA"/>
</dbReference>
<organism evidence="2 3">
    <name type="scientific">Chitinasiproducens palmae</name>
    <dbReference type="NCBI Taxonomy" id="1770053"/>
    <lineage>
        <taxon>Bacteria</taxon>
        <taxon>Pseudomonadati</taxon>
        <taxon>Pseudomonadota</taxon>
        <taxon>Betaproteobacteria</taxon>
        <taxon>Burkholderiales</taxon>
        <taxon>Burkholderiaceae</taxon>
        <taxon>Chitinasiproducens</taxon>
    </lineage>
</organism>
<feature type="compositionally biased region" description="Polar residues" evidence="1">
    <location>
        <begin position="1"/>
        <end position="16"/>
    </location>
</feature>
<evidence type="ECO:0008006" key="4">
    <source>
        <dbReference type="Google" id="ProtNLM"/>
    </source>
</evidence>
<dbReference type="Proteomes" id="UP000243719">
    <property type="component" value="Unassembled WGS sequence"/>
</dbReference>
<dbReference type="AlphaFoldDB" id="A0A1H2PMI4"/>
<reference evidence="3" key="1">
    <citation type="submission" date="2016-09" db="EMBL/GenBank/DDBJ databases">
        <authorList>
            <person name="Varghese N."/>
            <person name="Submissions S."/>
        </authorList>
    </citation>
    <scope>NUCLEOTIDE SEQUENCE [LARGE SCALE GENOMIC DNA]</scope>
    <source>
        <strain evidence="3">JS23</strain>
    </source>
</reference>
<dbReference type="RefSeq" id="WP_091906418.1">
    <property type="nucleotide sequence ID" value="NZ_FNLO01000003.1"/>
</dbReference>
<dbReference type="OrthoDB" id="9033895at2"/>
<feature type="compositionally biased region" description="Basic and acidic residues" evidence="1">
    <location>
        <begin position="39"/>
        <end position="57"/>
    </location>
</feature>